<dbReference type="Pfam" id="PF13966">
    <property type="entry name" value="zf-RVT"/>
    <property type="match status" value="1"/>
</dbReference>
<dbReference type="PANTHER" id="PTHR47074:SF11">
    <property type="entry name" value="REVERSE TRANSCRIPTASE-LIKE PROTEIN"/>
    <property type="match status" value="1"/>
</dbReference>
<dbReference type="InterPro" id="IPR002156">
    <property type="entry name" value="RNaseH_domain"/>
</dbReference>
<dbReference type="InterPro" id="IPR052929">
    <property type="entry name" value="RNase_H-like_EbsB-rel"/>
</dbReference>
<dbReference type="GO" id="GO:0004523">
    <property type="term" value="F:RNA-DNA hybrid ribonuclease activity"/>
    <property type="evidence" value="ECO:0007669"/>
    <property type="project" value="InterPro"/>
</dbReference>
<organism evidence="3 4">
    <name type="scientific">Brassica napus</name>
    <name type="common">Rape</name>
    <dbReference type="NCBI Taxonomy" id="3708"/>
    <lineage>
        <taxon>Eukaryota</taxon>
        <taxon>Viridiplantae</taxon>
        <taxon>Streptophyta</taxon>
        <taxon>Embryophyta</taxon>
        <taxon>Tracheophyta</taxon>
        <taxon>Spermatophyta</taxon>
        <taxon>Magnoliopsida</taxon>
        <taxon>eudicotyledons</taxon>
        <taxon>Gunneridae</taxon>
        <taxon>Pentapetalae</taxon>
        <taxon>rosids</taxon>
        <taxon>malvids</taxon>
        <taxon>Brassicales</taxon>
        <taxon>Brassicaceae</taxon>
        <taxon>Brassiceae</taxon>
        <taxon>Brassica</taxon>
    </lineage>
</organism>
<dbReference type="InterPro" id="IPR026960">
    <property type="entry name" value="RVT-Znf"/>
</dbReference>
<dbReference type="PaxDb" id="3708-A0A078IXF1"/>
<evidence type="ECO:0000259" key="2">
    <source>
        <dbReference type="Pfam" id="PF13966"/>
    </source>
</evidence>
<evidence type="ECO:0000259" key="1">
    <source>
        <dbReference type="Pfam" id="PF13456"/>
    </source>
</evidence>
<evidence type="ECO:0000313" key="4">
    <source>
        <dbReference type="Proteomes" id="UP000028999"/>
    </source>
</evidence>
<dbReference type="Gramene" id="CDY56596">
    <property type="protein sequence ID" value="CDY56596"/>
    <property type="gene ID" value="GSBRNA2T00019776001"/>
</dbReference>
<dbReference type="CDD" id="cd06222">
    <property type="entry name" value="RNase_H_like"/>
    <property type="match status" value="1"/>
</dbReference>
<dbReference type="GO" id="GO:0003676">
    <property type="term" value="F:nucleic acid binding"/>
    <property type="evidence" value="ECO:0007669"/>
    <property type="project" value="InterPro"/>
</dbReference>
<gene>
    <name evidence="3" type="primary">BnaC03g73410D</name>
    <name evidence="3" type="ORF">GSBRNA2T00019776001</name>
</gene>
<sequence>MECGLGSRPSFAWRSILHGRELLEKGLLGRVGDGSTTYAWTENWIMGPLPRPPMYRMDAQVDLTLMVSDLLIPNSNLWDASKIRNLFVEEDANTILNMTVERHKPVALMWGLTSHGAYSSQSGYKLTETLTSLNSLHHHGLPPVEKMLWKSIWKSIWKLQTSPKIRHFVWRELAGALAVSDQLRSRGLQVDTTCKSCGMGREMICHTLFSCSTARDVWSAASLPLPPRGLSTNSVFLNLHHLVACTRSRDITVKLKRSIPWLLWHIWKARNGLMFEKIWLSPSSIVNKAEEEAESWFNANFPEENMIQNQTLYNHQRIVWQAPPPGMLKCNIGVSWVSGSVNCGVSWITRDTRGKVLMHSRRSYSMVQSREEAELYAILWAVESMQTLRLDNIIFETFFTHARCCLYRWDGQVCALESYRILNIINSKLQLISAWSLDYVLPASNSIASRIAVSVTSNHLYQSYIARNGPSWLHQTIAEET</sequence>
<protein>
    <submittedName>
        <fullName evidence="3">BnaC03g73410D protein</fullName>
    </submittedName>
</protein>
<dbReference type="PANTHER" id="PTHR47074">
    <property type="entry name" value="BNAC02G40300D PROTEIN"/>
    <property type="match status" value="1"/>
</dbReference>
<feature type="domain" description="Reverse transcriptase zinc-binding" evidence="2">
    <location>
        <begin position="151"/>
        <end position="218"/>
    </location>
</feature>
<proteinExistence type="predicted"/>
<reference evidence="3 4" key="1">
    <citation type="journal article" date="2014" name="Science">
        <title>Plant genetics. Early allopolyploid evolution in the post-Neolithic Brassica napus oilseed genome.</title>
        <authorList>
            <person name="Chalhoub B."/>
            <person name="Denoeud F."/>
            <person name="Liu S."/>
            <person name="Parkin I.A."/>
            <person name="Tang H."/>
            <person name="Wang X."/>
            <person name="Chiquet J."/>
            <person name="Belcram H."/>
            <person name="Tong C."/>
            <person name="Samans B."/>
            <person name="Correa M."/>
            <person name="Da Silva C."/>
            <person name="Just J."/>
            <person name="Falentin C."/>
            <person name="Koh C.S."/>
            <person name="Le Clainche I."/>
            <person name="Bernard M."/>
            <person name="Bento P."/>
            <person name="Noel B."/>
            <person name="Labadie K."/>
            <person name="Alberti A."/>
            <person name="Charles M."/>
            <person name="Arnaud D."/>
            <person name="Guo H."/>
            <person name="Daviaud C."/>
            <person name="Alamery S."/>
            <person name="Jabbari K."/>
            <person name="Zhao M."/>
            <person name="Edger P.P."/>
            <person name="Chelaifa H."/>
            <person name="Tack D."/>
            <person name="Lassalle G."/>
            <person name="Mestiri I."/>
            <person name="Schnel N."/>
            <person name="Le Paslier M.C."/>
            <person name="Fan G."/>
            <person name="Renault V."/>
            <person name="Bayer P.E."/>
            <person name="Golicz A.A."/>
            <person name="Manoli S."/>
            <person name="Lee T.H."/>
            <person name="Thi V.H."/>
            <person name="Chalabi S."/>
            <person name="Hu Q."/>
            <person name="Fan C."/>
            <person name="Tollenaere R."/>
            <person name="Lu Y."/>
            <person name="Battail C."/>
            <person name="Shen J."/>
            <person name="Sidebottom C.H."/>
            <person name="Wang X."/>
            <person name="Canaguier A."/>
            <person name="Chauveau A."/>
            <person name="Berard A."/>
            <person name="Deniot G."/>
            <person name="Guan M."/>
            <person name="Liu Z."/>
            <person name="Sun F."/>
            <person name="Lim Y.P."/>
            <person name="Lyons E."/>
            <person name="Town C.D."/>
            <person name="Bancroft I."/>
            <person name="Wang X."/>
            <person name="Meng J."/>
            <person name="Ma J."/>
            <person name="Pires J.C."/>
            <person name="King G.J."/>
            <person name="Brunel D."/>
            <person name="Delourme R."/>
            <person name="Renard M."/>
            <person name="Aury J.M."/>
            <person name="Adams K.L."/>
            <person name="Batley J."/>
            <person name="Snowdon R.J."/>
            <person name="Tost J."/>
            <person name="Edwards D."/>
            <person name="Zhou Y."/>
            <person name="Hua W."/>
            <person name="Sharpe A.G."/>
            <person name="Paterson A.H."/>
            <person name="Guan C."/>
            <person name="Wincker P."/>
        </authorList>
    </citation>
    <scope>NUCLEOTIDE SEQUENCE [LARGE SCALE GENOMIC DNA]</scope>
    <source>
        <strain evidence="4">cv. Darmor-bzh</strain>
    </source>
</reference>
<feature type="domain" description="RNase H type-1" evidence="1">
    <location>
        <begin position="334"/>
        <end position="397"/>
    </location>
</feature>
<dbReference type="Pfam" id="PF13456">
    <property type="entry name" value="RVT_3"/>
    <property type="match status" value="1"/>
</dbReference>
<accession>A0A078IXF1</accession>
<keyword evidence="4" id="KW-1185">Reference proteome</keyword>
<name>A0A078IXF1_BRANA</name>
<dbReference type="InterPro" id="IPR044730">
    <property type="entry name" value="RNase_H-like_dom_plant"/>
</dbReference>
<evidence type="ECO:0000313" key="3">
    <source>
        <dbReference type="EMBL" id="CDY56596.1"/>
    </source>
</evidence>
<dbReference type="Proteomes" id="UP000028999">
    <property type="component" value="Unassembled WGS sequence"/>
</dbReference>
<dbReference type="AlphaFoldDB" id="A0A078IXF1"/>
<dbReference type="EMBL" id="LK033503">
    <property type="protein sequence ID" value="CDY56596.1"/>
    <property type="molecule type" value="Genomic_DNA"/>
</dbReference>
<dbReference type="OMA" id="AWTENWI"/>